<evidence type="ECO:0008006" key="3">
    <source>
        <dbReference type="Google" id="ProtNLM"/>
    </source>
</evidence>
<evidence type="ECO:0000313" key="2">
    <source>
        <dbReference type="Proteomes" id="UP000317691"/>
    </source>
</evidence>
<accession>A0A538TIS3</accession>
<dbReference type="AlphaFoldDB" id="A0A538TIS3"/>
<protein>
    <recommendedName>
        <fullName evidence="3">DUF494 domain-containing protein</fullName>
    </recommendedName>
</protein>
<name>A0A538TIS3_UNCEI</name>
<comment type="caution">
    <text evidence="1">The sequence shown here is derived from an EMBL/GenBank/DDBJ whole genome shotgun (WGS) entry which is preliminary data.</text>
</comment>
<proteinExistence type="predicted"/>
<dbReference type="EMBL" id="VBOZ01000030">
    <property type="protein sequence ID" value="TMQ63528.1"/>
    <property type="molecule type" value="Genomic_DNA"/>
</dbReference>
<dbReference type="Proteomes" id="UP000317691">
    <property type="component" value="Unassembled WGS sequence"/>
</dbReference>
<gene>
    <name evidence="1" type="ORF">E6K79_09795</name>
</gene>
<organism evidence="1 2">
    <name type="scientific">Eiseniibacteriota bacterium</name>
    <dbReference type="NCBI Taxonomy" id="2212470"/>
    <lineage>
        <taxon>Bacteria</taxon>
        <taxon>Candidatus Eiseniibacteriota</taxon>
    </lineage>
</organism>
<reference evidence="1 2" key="1">
    <citation type="journal article" date="2019" name="Nat. Microbiol.">
        <title>Mediterranean grassland soil C-N compound turnover is dependent on rainfall and depth, and is mediated by genomically divergent microorganisms.</title>
        <authorList>
            <person name="Diamond S."/>
            <person name="Andeer P.F."/>
            <person name="Li Z."/>
            <person name="Crits-Christoph A."/>
            <person name="Burstein D."/>
            <person name="Anantharaman K."/>
            <person name="Lane K.R."/>
            <person name="Thomas B.C."/>
            <person name="Pan C."/>
            <person name="Northen T.R."/>
            <person name="Banfield J.F."/>
        </authorList>
    </citation>
    <scope>NUCLEOTIDE SEQUENCE [LARGE SCALE GENOMIC DNA]</scope>
    <source>
        <strain evidence="1">WS_9</strain>
    </source>
</reference>
<sequence length="157" mass="17585">MDDSIREMMVVIVTQLKAYVEGNEDALLELTEVLDSGRFDAEVVNRAFEMIFSALEPYAREDYVPEAVKERSSVRVPTGPERALLLTNPAFGYLFGLLEGGKVTPEQFEEILVRAKEMGSSLDSETQAKELATDVLIRWFDDENGVSFSQSSSAWVH</sequence>
<evidence type="ECO:0000313" key="1">
    <source>
        <dbReference type="EMBL" id="TMQ63528.1"/>
    </source>
</evidence>